<sequence length="83" mass="10180">MLLENEVENEIRYGLDMYSYNFKKSVYDFLKGQDITILDPTRLIKFFKRHYINYSYKEIFCGFSFNFKGFDLDRYKKDKINSL</sequence>
<dbReference type="EMBL" id="AE001437">
    <property type="protein sequence ID" value="AAK79125.1"/>
    <property type="molecule type" value="Genomic_DNA"/>
</dbReference>
<accession>Q97JX0</accession>
<evidence type="ECO:0000313" key="2">
    <source>
        <dbReference type="Proteomes" id="UP000000814"/>
    </source>
</evidence>
<evidence type="ECO:0000313" key="1">
    <source>
        <dbReference type="EMBL" id="AAK79125.1"/>
    </source>
</evidence>
<dbReference type="Proteomes" id="UP000000814">
    <property type="component" value="Chromosome"/>
</dbReference>
<reference evidence="1 2" key="1">
    <citation type="journal article" date="2001" name="J. Bacteriol.">
        <title>Genome sequence and comparative analysis of the solvent-producing bacterium Clostridium acetobutylicum.</title>
        <authorList>
            <person name="Nolling J."/>
            <person name="Breton G."/>
            <person name="Omelchenko M.V."/>
            <person name="Makarova K.S."/>
            <person name="Zeng Q."/>
            <person name="Gibson R."/>
            <person name="Lee H.M."/>
            <person name="Dubois J."/>
            <person name="Qiu D."/>
            <person name="Hitti J."/>
            <person name="Wolf Y.I."/>
            <person name="Tatusov R.L."/>
            <person name="Sabathe F."/>
            <person name="Doucette-Stamm L."/>
            <person name="Soucaille P."/>
            <person name="Daly M.J."/>
            <person name="Bennett G.N."/>
            <person name="Koonin E.V."/>
            <person name="Smith D.R."/>
        </authorList>
    </citation>
    <scope>NUCLEOTIDE SEQUENCE [LARGE SCALE GENOMIC DNA]</scope>
    <source>
        <strain evidence="2">ATCC 824 / DSM 792 / JCM 1419 / LMG 5710 / VKM B-1787</strain>
    </source>
</reference>
<proteinExistence type="predicted"/>
<dbReference type="STRING" id="272562.CA_C1153"/>
<name>Q97JX0_CLOAB</name>
<organism evidence="1 2">
    <name type="scientific">Clostridium acetobutylicum (strain ATCC 824 / DSM 792 / JCM 1419 / IAM 19013 / LMG 5710 / NBRC 13948 / NRRL B-527 / VKM B-1787 / 2291 / W)</name>
    <dbReference type="NCBI Taxonomy" id="272562"/>
    <lineage>
        <taxon>Bacteria</taxon>
        <taxon>Bacillati</taxon>
        <taxon>Bacillota</taxon>
        <taxon>Clostridia</taxon>
        <taxon>Eubacteriales</taxon>
        <taxon>Clostridiaceae</taxon>
        <taxon>Clostridium</taxon>
    </lineage>
</organism>
<dbReference type="AlphaFoldDB" id="Q97JX0"/>
<gene>
    <name evidence="1" type="ordered locus">CA_C1153</name>
</gene>
<dbReference type="PATRIC" id="fig|272562.8.peg.1358"/>
<keyword evidence="2" id="KW-1185">Reference proteome</keyword>
<dbReference type="PIR" id="B97042">
    <property type="entry name" value="B97042"/>
</dbReference>
<dbReference type="KEGG" id="cac:CA_C1153"/>
<protein>
    <submittedName>
        <fullName evidence="1">Uncharacterized protein</fullName>
    </submittedName>
</protein>
<dbReference type="HOGENOM" id="CLU_2536555_0_0_9"/>